<evidence type="ECO:0000256" key="1">
    <source>
        <dbReference type="SAM" id="MobiDB-lite"/>
    </source>
</evidence>
<evidence type="ECO:0000313" key="3">
    <source>
        <dbReference type="Proteomes" id="UP000580718"/>
    </source>
</evidence>
<dbReference type="EMBL" id="JACIBU010000001">
    <property type="protein sequence ID" value="MBB3677739.1"/>
    <property type="molecule type" value="Genomic_DNA"/>
</dbReference>
<sequence length="56" mass="5814">MSEHESQTPHSTEPAEGDVTPGQDESGRTPHTDEPAEGSEQAAAEGVDPENRISGA</sequence>
<feature type="compositionally biased region" description="Basic and acidic residues" evidence="1">
    <location>
        <begin position="25"/>
        <end position="34"/>
    </location>
</feature>
<accession>A0A839Y4V5</accession>
<proteinExistence type="predicted"/>
<feature type="region of interest" description="Disordered" evidence="1">
    <location>
        <begin position="1"/>
        <end position="56"/>
    </location>
</feature>
<protein>
    <submittedName>
        <fullName evidence="2">Uncharacterized protein</fullName>
    </submittedName>
</protein>
<comment type="caution">
    <text evidence="2">The sequence shown here is derived from an EMBL/GenBank/DDBJ whole genome shotgun (WGS) entry which is preliminary data.</text>
</comment>
<dbReference type="AlphaFoldDB" id="A0A839Y4V5"/>
<name>A0A839Y4V5_9ACTN</name>
<evidence type="ECO:0000313" key="2">
    <source>
        <dbReference type="EMBL" id="MBB3677739.1"/>
    </source>
</evidence>
<dbReference type="Proteomes" id="UP000580718">
    <property type="component" value="Unassembled WGS sequence"/>
</dbReference>
<reference evidence="2 3" key="1">
    <citation type="submission" date="2020-08" db="EMBL/GenBank/DDBJ databases">
        <title>Sequencing the genomes of 1000 actinobacteria strains.</title>
        <authorList>
            <person name="Klenk H.-P."/>
        </authorList>
    </citation>
    <scope>NUCLEOTIDE SEQUENCE [LARGE SCALE GENOMIC DNA]</scope>
    <source>
        <strain evidence="2 3">DSM 16678</strain>
    </source>
</reference>
<organism evidence="2 3">
    <name type="scientific">Modestobacter versicolor</name>
    <dbReference type="NCBI Taxonomy" id="429133"/>
    <lineage>
        <taxon>Bacteria</taxon>
        <taxon>Bacillati</taxon>
        <taxon>Actinomycetota</taxon>
        <taxon>Actinomycetes</taxon>
        <taxon>Geodermatophilales</taxon>
        <taxon>Geodermatophilaceae</taxon>
        <taxon>Modestobacter</taxon>
    </lineage>
</organism>
<dbReference type="RefSeq" id="WP_181428584.1">
    <property type="nucleotide sequence ID" value="NZ_JACIBU010000001.1"/>
</dbReference>
<gene>
    <name evidence="2" type="ORF">FHX36_003474</name>
</gene>